<dbReference type="KEGG" id="camu:CA2015_1494"/>
<dbReference type="OrthoDB" id="9788881at2"/>
<dbReference type="EMBL" id="CP012040">
    <property type="protein sequence ID" value="AKP50932.1"/>
    <property type="molecule type" value="Genomic_DNA"/>
</dbReference>
<reference evidence="2 3" key="1">
    <citation type="submission" date="2015-07" db="EMBL/GenBank/DDBJ databases">
        <authorList>
            <person name="Kim K.M."/>
        </authorList>
    </citation>
    <scope>NUCLEOTIDE SEQUENCE [LARGE SCALE GENOMIC DNA]</scope>
    <source>
        <strain evidence="2 3">KCTC 12363</strain>
    </source>
</reference>
<dbReference type="AlphaFoldDB" id="A0A0H4PRN0"/>
<evidence type="ECO:0000313" key="3">
    <source>
        <dbReference type="Proteomes" id="UP000036520"/>
    </source>
</evidence>
<dbReference type="Gene3D" id="3.30.70.1290">
    <property type="entry name" value="Transposase IS200-like"/>
    <property type="match status" value="1"/>
</dbReference>
<feature type="domain" description="Transposase IS200-like" evidence="1">
    <location>
        <begin position="8"/>
        <end position="136"/>
    </location>
</feature>
<proteinExistence type="predicted"/>
<organism evidence="2 3">
    <name type="scientific">Cyclobacterium amurskyense</name>
    <dbReference type="NCBI Taxonomy" id="320787"/>
    <lineage>
        <taxon>Bacteria</taxon>
        <taxon>Pseudomonadati</taxon>
        <taxon>Bacteroidota</taxon>
        <taxon>Cytophagia</taxon>
        <taxon>Cytophagales</taxon>
        <taxon>Cyclobacteriaceae</taxon>
        <taxon>Cyclobacterium</taxon>
    </lineage>
</organism>
<dbReference type="InterPro" id="IPR036515">
    <property type="entry name" value="Transposase_17_sf"/>
</dbReference>
<dbReference type="PANTHER" id="PTHR34322">
    <property type="entry name" value="TRANSPOSASE, Y1_TNP DOMAIN-CONTAINING"/>
    <property type="match status" value="1"/>
</dbReference>
<dbReference type="Proteomes" id="UP000036520">
    <property type="component" value="Chromosome"/>
</dbReference>
<accession>A0A0H4PRN0</accession>
<dbReference type="STRING" id="320787.CA2015_1494"/>
<dbReference type="InterPro" id="IPR002686">
    <property type="entry name" value="Transposase_17"/>
</dbReference>
<dbReference type="GO" id="GO:0006313">
    <property type="term" value="P:DNA transposition"/>
    <property type="evidence" value="ECO:0007669"/>
    <property type="project" value="InterPro"/>
</dbReference>
<dbReference type="GO" id="GO:0004803">
    <property type="term" value="F:transposase activity"/>
    <property type="evidence" value="ECO:0007669"/>
    <property type="project" value="InterPro"/>
</dbReference>
<dbReference type="SUPFAM" id="SSF143422">
    <property type="entry name" value="Transposase IS200-like"/>
    <property type="match status" value="1"/>
</dbReference>
<dbReference type="RefSeq" id="WP_048641331.1">
    <property type="nucleotide sequence ID" value="NZ_CP012040.1"/>
</dbReference>
<dbReference type="SMART" id="SM01321">
    <property type="entry name" value="Y1_Tnp"/>
    <property type="match status" value="1"/>
</dbReference>
<name>A0A0H4PRN0_9BACT</name>
<evidence type="ECO:0000313" key="2">
    <source>
        <dbReference type="EMBL" id="AKP50932.1"/>
    </source>
</evidence>
<gene>
    <name evidence="2" type="ORF">CA2015_1494</name>
</gene>
<keyword evidence="3" id="KW-1185">Reference proteome</keyword>
<sequence length="199" mass="23705">MKGLVKFEPSSYYHVINHAVGSENLFRCDENYRYFLRKYAQYMPSVCSTFCYCLMPNHILFLIRTIDEEAALKHPKFKNDYHKLVMQELSNLLNAYAKAYNKKYERKGGLWIDYTKRFKIESDSYLTSVINYIHQNPVKHTFTKDLRDWSYSSYWSHLSEKPSLLARKEVISWFGGAKEFADFHTSNNVGLLEEWELFN</sequence>
<evidence type="ECO:0000259" key="1">
    <source>
        <dbReference type="SMART" id="SM01321"/>
    </source>
</evidence>
<dbReference type="PANTHER" id="PTHR34322:SF2">
    <property type="entry name" value="TRANSPOSASE IS200-LIKE DOMAIN-CONTAINING PROTEIN"/>
    <property type="match status" value="1"/>
</dbReference>
<dbReference type="GO" id="GO:0003677">
    <property type="term" value="F:DNA binding"/>
    <property type="evidence" value="ECO:0007669"/>
    <property type="project" value="InterPro"/>
</dbReference>
<protein>
    <submittedName>
        <fullName evidence="2">Transposase</fullName>
    </submittedName>
</protein>